<dbReference type="AlphaFoldDB" id="A0AAE4B564"/>
<feature type="signal peptide" evidence="2">
    <location>
        <begin position="1"/>
        <end position="20"/>
    </location>
</feature>
<feature type="chain" id="PRO_5041969099" evidence="2">
    <location>
        <begin position="21"/>
        <end position="185"/>
    </location>
</feature>
<dbReference type="RefSeq" id="WP_306736239.1">
    <property type="nucleotide sequence ID" value="NZ_JANHAX010000004.1"/>
</dbReference>
<comment type="caution">
    <text evidence="3">The sequence shown here is derived from an EMBL/GenBank/DDBJ whole genome shotgun (WGS) entry which is preliminary data.</text>
</comment>
<protein>
    <submittedName>
        <fullName evidence="3">Uncharacterized protein</fullName>
    </submittedName>
</protein>
<dbReference type="EMBL" id="JANHAX010000004">
    <property type="protein sequence ID" value="MDQ2090950.1"/>
    <property type="molecule type" value="Genomic_DNA"/>
</dbReference>
<evidence type="ECO:0000256" key="2">
    <source>
        <dbReference type="SAM" id="SignalP"/>
    </source>
</evidence>
<sequence>MALAVRTFALALATATGASAATFGELSGAGPVGMNTMGMAPAYAAGPYAGAPVYCPPNCIPPGYGAGMMSGVPGGMAGPGAMPRRGGPEGVPPGDPGASPEGPFVPALAANPRAYMPFRSYADGPNSPMMLWSFGQYNSGTDPYNPYGLSTPYMRVPWSTPLAGWTNSQTWNWWRERSGALPRNW</sequence>
<accession>A0AAE4B564</accession>
<gene>
    <name evidence="3" type="ORF">NO357_13685</name>
</gene>
<evidence type="ECO:0000313" key="3">
    <source>
        <dbReference type="EMBL" id="MDQ2090950.1"/>
    </source>
</evidence>
<dbReference type="Proteomes" id="UP001226762">
    <property type="component" value="Unassembled WGS sequence"/>
</dbReference>
<evidence type="ECO:0000313" key="4">
    <source>
        <dbReference type="Proteomes" id="UP001226762"/>
    </source>
</evidence>
<evidence type="ECO:0000256" key="1">
    <source>
        <dbReference type="SAM" id="MobiDB-lite"/>
    </source>
</evidence>
<name>A0AAE4B564_9RHOB</name>
<proteinExistence type="predicted"/>
<reference evidence="3" key="2">
    <citation type="submission" date="2023-02" db="EMBL/GenBank/DDBJ databases">
        <title>'Rhodoalgimonas zhirmunskyi' gen. nov., isolated from a red alga.</title>
        <authorList>
            <person name="Nedashkovskaya O.I."/>
            <person name="Otstavnykh N.Y."/>
            <person name="Bystritskaya E.P."/>
            <person name="Balabanova L.A."/>
            <person name="Isaeva M.P."/>
        </authorList>
    </citation>
    <scope>NUCLEOTIDE SEQUENCE</scope>
    <source>
        <strain evidence="3">KCTC 52189</strain>
    </source>
</reference>
<feature type="region of interest" description="Disordered" evidence="1">
    <location>
        <begin position="79"/>
        <end position="101"/>
    </location>
</feature>
<keyword evidence="2" id="KW-0732">Signal</keyword>
<organism evidence="3 4">
    <name type="scientific">Marimonas arenosa</name>
    <dbReference type="NCBI Taxonomy" id="1795305"/>
    <lineage>
        <taxon>Bacteria</taxon>
        <taxon>Pseudomonadati</taxon>
        <taxon>Pseudomonadota</taxon>
        <taxon>Alphaproteobacteria</taxon>
        <taxon>Rhodobacterales</taxon>
        <taxon>Paracoccaceae</taxon>
        <taxon>Marimonas</taxon>
    </lineage>
</organism>
<reference evidence="3" key="1">
    <citation type="submission" date="2022-07" db="EMBL/GenBank/DDBJ databases">
        <authorList>
            <person name="Otstavnykh N."/>
            <person name="Isaeva M."/>
            <person name="Bystritskaya E."/>
        </authorList>
    </citation>
    <scope>NUCLEOTIDE SEQUENCE</scope>
    <source>
        <strain evidence="3">KCTC 52189</strain>
    </source>
</reference>
<keyword evidence="4" id="KW-1185">Reference proteome</keyword>